<evidence type="ECO:0000313" key="2">
    <source>
        <dbReference type="EMBL" id="MDQ0224889.1"/>
    </source>
</evidence>
<dbReference type="NCBIfam" id="NF041013">
    <property type="entry name" value="T4P_ComGE"/>
    <property type="match status" value="1"/>
</dbReference>
<evidence type="ECO:0008006" key="4">
    <source>
        <dbReference type="Google" id="ProtNLM"/>
    </source>
</evidence>
<protein>
    <recommendedName>
        <fullName evidence="4">Type II secretion system protein</fullName>
    </recommendedName>
</protein>
<evidence type="ECO:0000313" key="3">
    <source>
        <dbReference type="Proteomes" id="UP001232245"/>
    </source>
</evidence>
<dbReference type="Proteomes" id="UP001232245">
    <property type="component" value="Unassembled WGS sequence"/>
</dbReference>
<keyword evidence="1" id="KW-0472">Membrane</keyword>
<organism evidence="2 3">
    <name type="scientific">Metabacillus niabensis</name>
    <dbReference type="NCBI Taxonomy" id="324854"/>
    <lineage>
        <taxon>Bacteria</taxon>
        <taxon>Bacillati</taxon>
        <taxon>Bacillota</taxon>
        <taxon>Bacilli</taxon>
        <taxon>Bacillales</taxon>
        <taxon>Bacillaceae</taxon>
        <taxon>Metabacillus</taxon>
    </lineage>
</organism>
<evidence type="ECO:0000256" key="1">
    <source>
        <dbReference type="SAM" id="Phobius"/>
    </source>
</evidence>
<comment type="caution">
    <text evidence="2">The sequence shown here is derived from an EMBL/GenBank/DDBJ whole genome shotgun (WGS) entry which is preliminary data.</text>
</comment>
<proteinExistence type="predicted"/>
<feature type="transmembrane region" description="Helical" evidence="1">
    <location>
        <begin position="15"/>
        <end position="36"/>
    </location>
</feature>
<accession>A0ABT9YY25</accession>
<keyword evidence="1" id="KW-0812">Transmembrane</keyword>
<name>A0ABT9YY25_9BACI</name>
<dbReference type="RefSeq" id="WP_174880394.1">
    <property type="nucleotide sequence ID" value="NZ_CADEPK010000171.1"/>
</dbReference>
<reference evidence="2 3" key="1">
    <citation type="submission" date="2023-07" db="EMBL/GenBank/DDBJ databases">
        <title>Genomic Encyclopedia of Type Strains, Phase IV (KMG-IV): sequencing the most valuable type-strain genomes for metagenomic binning, comparative biology and taxonomic classification.</title>
        <authorList>
            <person name="Goeker M."/>
        </authorList>
    </citation>
    <scope>NUCLEOTIDE SEQUENCE [LARGE SCALE GENOMIC DNA]</scope>
    <source>
        <strain evidence="2 3">DSM 17723</strain>
    </source>
</reference>
<keyword evidence="1" id="KW-1133">Transmembrane helix</keyword>
<gene>
    <name evidence="2" type="ORF">J2S02_001218</name>
</gene>
<dbReference type="EMBL" id="JAUSTZ010000002">
    <property type="protein sequence ID" value="MDQ0224889.1"/>
    <property type="molecule type" value="Genomic_DNA"/>
</dbReference>
<keyword evidence="3" id="KW-1185">Reference proteome</keyword>
<sequence>MKNCSKGFSFSETLAAFSIWTIITSLLIPQVIMITIERVNTKQSITAYKLLHEKVQHAAFHKAEMHDEVLTKDNIVYKLKWEEEEAYSKPCVFWESANNKEKKACLLLSK</sequence>
<dbReference type="InterPro" id="IPR053468">
    <property type="entry name" value="ComGE-like"/>
</dbReference>